<protein>
    <submittedName>
        <fullName evidence="1">Unnamed protein product</fullName>
    </submittedName>
</protein>
<comment type="caution">
    <text evidence="1">The sequence shown here is derived from an EMBL/GenBank/DDBJ whole genome shotgun (WGS) entry which is preliminary data.</text>
</comment>
<evidence type="ECO:0000313" key="2">
    <source>
        <dbReference type="Proteomes" id="UP001165083"/>
    </source>
</evidence>
<dbReference type="Gene3D" id="1.25.40.20">
    <property type="entry name" value="Ankyrin repeat-containing domain"/>
    <property type="match status" value="1"/>
</dbReference>
<sequence length="282" mass="31963">MRGDVEWVFAHFSGCEAPIDVVEAAAREGHLHVLRVLWKHRSGISDTSNGADADENSFAEPVLLHNSCTVKFDDRYSVKYWGDDAIRKPIDNGEFIECLNDGMQLGYWDRSSAIQHALRIGNVELAERCTCTGRFGKNRKFGCNAAALSAVFSSREDHTNWSEAWVQASIEACKHGFLPVLQWLMQHPLCKKIKNDPRRWKLLHEAASKSHVDVMQYIYEQGLVVTNPVKDTVGWTVRIGELDAVKWFVNHNFIRSQKALDFAISGAAQFGHLETLKFLFSR</sequence>
<dbReference type="OrthoDB" id="128198at2759"/>
<accession>A0A9W6XK58</accession>
<dbReference type="AlphaFoldDB" id="A0A9W6XK58"/>
<name>A0A9W6XK58_9STRA</name>
<keyword evidence="2" id="KW-1185">Reference proteome</keyword>
<proteinExistence type="predicted"/>
<gene>
    <name evidence="1" type="ORF">Plil01_001644300</name>
</gene>
<dbReference type="EMBL" id="BSXW01001960">
    <property type="protein sequence ID" value="GMF40083.1"/>
    <property type="molecule type" value="Genomic_DNA"/>
</dbReference>
<dbReference type="Proteomes" id="UP001165083">
    <property type="component" value="Unassembled WGS sequence"/>
</dbReference>
<dbReference type="PANTHER" id="PTHR46586:SF3">
    <property type="entry name" value="ANKYRIN REPEAT-CONTAINING PROTEIN"/>
    <property type="match status" value="1"/>
</dbReference>
<dbReference type="SUPFAM" id="SSF48403">
    <property type="entry name" value="Ankyrin repeat"/>
    <property type="match status" value="1"/>
</dbReference>
<dbReference type="InterPro" id="IPR052050">
    <property type="entry name" value="SecEffector_AnkRepeat"/>
</dbReference>
<dbReference type="PANTHER" id="PTHR46586">
    <property type="entry name" value="ANKYRIN REPEAT-CONTAINING PROTEIN"/>
    <property type="match status" value="1"/>
</dbReference>
<organism evidence="1 2">
    <name type="scientific">Phytophthora lilii</name>
    <dbReference type="NCBI Taxonomy" id="2077276"/>
    <lineage>
        <taxon>Eukaryota</taxon>
        <taxon>Sar</taxon>
        <taxon>Stramenopiles</taxon>
        <taxon>Oomycota</taxon>
        <taxon>Peronosporomycetes</taxon>
        <taxon>Peronosporales</taxon>
        <taxon>Peronosporaceae</taxon>
        <taxon>Phytophthora</taxon>
    </lineage>
</organism>
<reference evidence="1" key="1">
    <citation type="submission" date="2023-04" db="EMBL/GenBank/DDBJ databases">
        <title>Phytophthora lilii NBRC 32176.</title>
        <authorList>
            <person name="Ichikawa N."/>
            <person name="Sato H."/>
            <person name="Tonouchi N."/>
        </authorList>
    </citation>
    <scope>NUCLEOTIDE SEQUENCE</scope>
    <source>
        <strain evidence="1">NBRC 32176</strain>
    </source>
</reference>
<evidence type="ECO:0000313" key="1">
    <source>
        <dbReference type="EMBL" id="GMF40083.1"/>
    </source>
</evidence>
<dbReference type="InterPro" id="IPR036770">
    <property type="entry name" value="Ankyrin_rpt-contain_sf"/>
</dbReference>